<comment type="caution">
    <text evidence="2">The sequence shown here is derived from an EMBL/GenBank/DDBJ whole genome shotgun (WGS) entry which is preliminary data.</text>
</comment>
<feature type="transmembrane region" description="Helical" evidence="1">
    <location>
        <begin position="15"/>
        <end position="37"/>
    </location>
</feature>
<evidence type="ECO:0008006" key="4">
    <source>
        <dbReference type="Google" id="ProtNLM"/>
    </source>
</evidence>
<protein>
    <recommendedName>
        <fullName evidence="4">CAAX protease</fullName>
    </recommendedName>
</protein>
<evidence type="ECO:0000313" key="3">
    <source>
        <dbReference type="Proteomes" id="UP000321040"/>
    </source>
</evidence>
<proteinExistence type="predicted"/>
<evidence type="ECO:0000313" key="2">
    <source>
        <dbReference type="EMBL" id="GEP81289.1"/>
    </source>
</evidence>
<name>A0ABQ0XNP3_9STAP</name>
<organism evidence="2 3">
    <name type="scientific">Staphylococcus kloosii</name>
    <dbReference type="NCBI Taxonomy" id="29384"/>
    <lineage>
        <taxon>Bacteria</taxon>
        <taxon>Bacillati</taxon>
        <taxon>Bacillota</taxon>
        <taxon>Bacilli</taxon>
        <taxon>Bacillales</taxon>
        <taxon>Staphylococcaceae</taxon>
        <taxon>Staphylococcus</taxon>
    </lineage>
</organism>
<keyword evidence="3" id="KW-1185">Reference proteome</keyword>
<gene>
    <name evidence="2" type="ORF">SKL01_04670</name>
</gene>
<dbReference type="EMBL" id="BKAQ01000003">
    <property type="protein sequence ID" value="GEP81289.1"/>
    <property type="molecule type" value="Genomic_DNA"/>
</dbReference>
<sequence length="64" mass="7558">MCYLYRTPSLFVLPVVSHACYNALISVLVDYAILLNFGCNHKRIVRPIQRINLHKFYVLRQHLI</sequence>
<keyword evidence="1" id="KW-1133">Transmembrane helix</keyword>
<evidence type="ECO:0000256" key="1">
    <source>
        <dbReference type="SAM" id="Phobius"/>
    </source>
</evidence>
<keyword evidence="1" id="KW-0472">Membrane</keyword>
<accession>A0ABQ0XNP3</accession>
<dbReference type="Proteomes" id="UP000321040">
    <property type="component" value="Unassembled WGS sequence"/>
</dbReference>
<reference evidence="2 3" key="1">
    <citation type="submission" date="2019-07" db="EMBL/GenBank/DDBJ databases">
        <title>Whole genome shotgun sequence of Staphylococcus kloosii NBRC 109624.</title>
        <authorList>
            <person name="Hosoyama A."/>
            <person name="Uohara A."/>
            <person name="Ohji S."/>
            <person name="Ichikawa N."/>
        </authorList>
    </citation>
    <scope>NUCLEOTIDE SEQUENCE [LARGE SCALE GENOMIC DNA]</scope>
    <source>
        <strain evidence="2 3">NBRC 109624</strain>
    </source>
</reference>
<keyword evidence="1" id="KW-0812">Transmembrane</keyword>